<name>A0ABN7EAU0_SPIIN</name>
<organism evidence="1 2">
    <name type="scientific">Spirodela intermedia</name>
    <name type="common">Intermediate duckweed</name>
    <dbReference type="NCBI Taxonomy" id="51605"/>
    <lineage>
        <taxon>Eukaryota</taxon>
        <taxon>Viridiplantae</taxon>
        <taxon>Streptophyta</taxon>
        <taxon>Embryophyta</taxon>
        <taxon>Tracheophyta</taxon>
        <taxon>Spermatophyta</taxon>
        <taxon>Magnoliopsida</taxon>
        <taxon>Liliopsida</taxon>
        <taxon>Araceae</taxon>
        <taxon>Lemnoideae</taxon>
        <taxon>Spirodela</taxon>
    </lineage>
</organism>
<proteinExistence type="predicted"/>
<gene>
    <name evidence="1" type="ORF">SI7747_UN021357</name>
</gene>
<protein>
    <submittedName>
        <fullName evidence="1">Uncharacterized protein</fullName>
    </submittedName>
</protein>
<comment type="caution">
    <text evidence="1">The sequence shown here is derived from an EMBL/GenBank/DDBJ whole genome shotgun (WGS) entry which is preliminary data.</text>
</comment>
<evidence type="ECO:0000313" key="1">
    <source>
        <dbReference type="EMBL" id="CAA6675015.1"/>
    </source>
</evidence>
<dbReference type="Proteomes" id="UP001189122">
    <property type="component" value="Unassembled WGS sequence"/>
</dbReference>
<accession>A0ABN7EAU0</accession>
<reference evidence="2" key="1">
    <citation type="journal article" date="2020" name="Sci. Rep.">
        <title>Chromosome-scale genome assembly for the duckweed Spirodela intermedia, integrating cytogenetic maps, PacBio and Oxford Nanopore libraries.</title>
        <authorList>
            <person name="Hoang P.T.N."/>
            <person name="Fiebig A."/>
            <person name="Novak P."/>
            <person name="Macas J."/>
            <person name="Cao H.X."/>
            <person name="Stepanenko A."/>
            <person name="Chen G."/>
            <person name="Borisjuk N."/>
            <person name="Scholz U."/>
            <person name="Schubert I."/>
        </authorList>
    </citation>
    <scope>NUCLEOTIDE SEQUENCE [LARGE SCALE GENOMIC DNA]</scope>
</reference>
<sequence>MAVASVTPYPRIVFSSKQRVRDTREFSSLQYSLLGFRDFSNFFILKPYINRFFAALRNSALGFHWGRSVESRLFECFLKLGFLSGKTFHNSVEIYSVLDL</sequence>
<evidence type="ECO:0000313" key="2">
    <source>
        <dbReference type="Proteomes" id="UP001189122"/>
    </source>
</evidence>
<dbReference type="EMBL" id="CACRZD030000197">
    <property type="protein sequence ID" value="CAA6675015.1"/>
    <property type="molecule type" value="Genomic_DNA"/>
</dbReference>
<keyword evidence="2" id="KW-1185">Reference proteome</keyword>